<dbReference type="RefSeq" id="WP_324179626.1">
    <property type="nucleotide sequence ID" value="NZ_BAABAW010000021.1"/>
</dbReference>
<accession>A0ABU5ZU85</accession>
<feature type="signal peptide" evidence="1">
    <location>
        <begin position="1"/>
        <end position="20"/>
    </location>
</feature>
<sequence length="174" mass="20650">MAKSTLIIFTFLFFFMGVHAQEKQLHQKINRDMYENFSKAFATIDYDLFASIHCKAMIRISGNGGEIKNVKKYLEGYQERWSDTNQKPAPIDFRLLERITSDSLVSDRGIYRVTYVNDTKETKYSYGKFHVLLKLEDNNWKILMDYDSNENNSINKESFDNAFPLTEYKKYWKQ</sequence>
<keyword evidence="1" id="KW-0732">Signal</keyword>
<dbReference type="Proteomes" id="UP001327027">
    <property type="component" value="Unassembled WGS sequence"/>
</dbReference>
<keyword evidence="3" id="KW-1185">Reference proteome</keyword>
<dbReference type="InterPro" id="IPR032710">
    <property type="entry name" value="NTF2-like_dom_sf"/>
</dbReference>
<protein>
    <recommendedName>
        <fullName evidence="4">Nuclear transport factor 2 family protein</fullName>
    </recommendedName>
</protein>
<evidence type="ECO:0000256" key="1">
    <source>
        <dbReference type="SAM" id="SignalP"/>
    </source>
</evidence>
<dbReference type="EMBL" id="JAYKLX010000004">
    <property type="protein sequence ID" value="MEB3345594.1"/>
    <property type="molecule type" value="Genomic_DNA"/>
</dbReference>
<proteinExistence type="predicted"/>
<reference evidence="2 3" key="1">
    <citation type="journal article" date="2013" name="Int. J. Syst. Evol. Microbiol.">
        <title>Aquimarina gracilis sp. nov., isolated from the gut microflora of a mussel, Mytilus coruscus, and emended description of Aquimarina spongiae.</title>
        <authorList>
            <person name="Park S.C."/>
            <person name="Choe H.N."/>
            <person name="Baik K.S."/>
            <person name="Seong C.N."/>
        </authorList>
    </citation>
    <scope>NUCLEOTIDE SEQUENCE [LARGE SCALE GENOMIC DNA]</scope>
    <source>
        <strain evidence="2 3">PSC32</strain>
    </source>
</reference>
<gene>
    <name evidence="2" type="ORF">U6A24_08995</name>
</gene>
<evidence type="ECO:0000313" key="2">
    <source>
        <dbReference type="EMBL" id="MEB3345594.1"/>
    </source>
</evidence>
<dbReference type="Gene3D" id="3.10.450.50">
    <property type="match status" value="1"/>
</dbReference>
<comment type="caution">
    <text evidence="2">The sequence shown here is derived from an EMBL/GenBank/DDBJ whole genome shotgun (WGS) entry which is preliminary data.</text>
</comment>
<name>A0ABU5ZU85_9FLAO</name>
<feature type="chain" id="PRO_5045332988" description="Nuclear transport factor 2 family protein" evidence="1">
    <location>
        <begin position="21"/>
        <end position="174"/>
    </location>
</feature>
<evidence type="ECO:0008006" key="4">
    <source>
        <dbReference type="Google" id="ProtNLM"/>
    </source>
</evidence>
<organism evidence="2 3">
    <name type="scientific">Aquimarina gracilis</name>
    <dbReference type="NCBI Taxonomy" id="874422"/>
    <lineage>
        <taxon>Bacteria</taxon>
        <taxon>Pseudomonadati</taxon>
        <taxon>Bacteroidota</taxon>
        <taxon>Flavobacteriia</taxon>
        <taxon>Flavobacteriales</taxon>
        <taxon>Flavobacteriaceae</taxon>
        <taxon>Aquimarina</taxon>
    </lineage>
</organism>
<evidence type="ECO:0000313" key="3">
    <source>
        <dbReference type="Proteomes" id="UP001327027"/>
    </source>
</evidence>
<dbReference type="SUPFAM" id="SSF54427">
    <property type="entry name" value="NTF2-like"/>
    <property type="match status" value="1"/>
</dbReference>